<proteinExistence type="predicted"/>
<protein>
    <recommendedName>
        <fullName evidence="2">NIDO domain-containing protein</fullName>
    </recommendedName>
</protein>
<name>A0A1B6GUH6_9HEMI</name>
<gene>
    <name evidence="3" type="ORF">g.7626</name>
</gene>
<dbReference type="PANTHER" id="PTHR13802:SF52">
    <property type="entry name" value="MUCIN-4"/>
    <property type="match status" value="1"/>
</dbReference>
<dbReference type="SMART" id="SM00539">
    <property type="entry name" value="NIDO"/>
    <property type="match status" value="1"/>
</dbReference>
<organism evidence="3">
    <name type="scientific">Cuerna arida</name>
    <dbReference type="NCBI Taxonomy" id="1464854"/>
    <lineage>
        <taxon>Eukaryota</taxon>
        <taxon>Metazoa</taxon>
        <taxon>Ecdysozoa</taxon>
        <taxon>Arthropoda</taxon>
        <taxon>Hexapoda</taxon>
        <taxon>Insecta</taxon>
        <taxon>Pterygota</taxon>
        <taxon>Neoptera</taxon>
        <taxon>Paraneoptera</taxon>
        <taxon>Hemiptera</taxon>
        <taxon>Auchenorrhyncha</taxon>
        <taxon>Membracoidea</taxon>
        <taxon>Cicadellidae</taxon>
        <taxon>Cicadellinae</taxon>
        <taxon>Proconiini</taxon>
        <taxon>Cuerna</taxon>
    </lineage>
</organism>
<dbReference type="AlphaFoldDB" id="A0A1B6GUH6"/>
<reference evidence="3" key="1">
    <citation type="submission" date="2015-11" db="EMBL/GenBank/DDBJ databases">
        <title>De novo transcriptome assembly of four potential Pierce s Disease insect vectors from Arizona vineyards.</title>
        <authorList>
            <person name="Tassone E.E."/>
        </authorList>
    </citation>
    <scope>NUCLEOTIDE SEQUENCE</scope>
</reference>
<evidence type="ECO:0000256" key="1">
    <source>
        <dbReference type="ARBA" id="ARBA00023157"/>
    </source>
</evidence>
<dbReference type="InterPro" id="IPR003886">
    <property type="entry name" value="NIDO_dom"/>
</dbReference>
<dbReference type="PROSITE" id="PS51220">
    <property type="entry name" value="NIDO"/>
    <property type="match status" value="1"/>
</dbReference>
<feature type="domain" description="NIDO" evidence="2">
    <location>
        <begin position="152"/>
        <end position="317"/>
    </location>
</feature>
<evidence type="ECO:0000313" key="3">
    <source>
        <dbReference type="EMBL" id="JAS66003.1"/>
    </source>
</evidence>
<accession>A0A1B6GUH6</accession>
<dbReference type="PANTHER" id="PTHR13802">
    <property type="entry name" value="MUCIN 4-RELATED"/>
    <property type="match status" value="1"/>
</dbReference>
<feature type="non-terminal residue" evidence="3">
    <location>
        <position position="317"/>
    </location>
</feature>
<evidence type="ECO:0000259" key="2">
    <source>
        <dbReference type="PROSITE" id="PS51220"/>
    </source>
</evidence>
<feature type="non-terminal residue" evidence="3">
    <location>
        <position position="1"/>
    </location>
</feature>
<dbReference type="Pfam" id="PF06119">
    <property type="entry name" value="NIDO"/>
    <property type="match status" value="1"/>
</dbReference>
<keyword evidence="1" id="KW-1015">Disulfide bond</keyword>
<sequence>LKFGNLQSPFTTSTENWLNRFNNTPIRDLFSRKAPSENCQDSDKYEYNIEYYINEIRNQSMYFFYDDDDRYGIGDRITNINHNNILSEVQLEFKLPFYGFMYQYIRVSLHGHISFSDSPPQMQHPFVFPIPEWPKVQDPAFIGIFYGYGRIGVSKQYENETETKKPGVYVRVFDLKNAKCLIDKVVKKRLTFDIREGIIGAETFDPHHAIIVTWNKISVGGGVDKTLNKTNTFQAVITTDQVRTYVIFIYKEMQWMADTTSGGDPIKGVGEWPVFVGFNAGNGTRSFAYEPYSQDITISKLLQSGHVNNHPGRHIFR</sequence>
<dbReference type="InterPro" id="IPR051495">
    <property type="entry name" value="Epithelial_Barrier/Signaling"/>
</dbReference>
<dbReference type="EMBL" id="GECZ01003766">
    <property type="protein sequence ID" value="JAS66003.1"/>
    <property type="molecule type" value="Transcribed_RNA"/>
</dbReference>
<dbReference type="GO" id="GO:0007160">
    <property type="term" value="P:cell-matrix adhesion"/>
    <property type="evidence" value="ECO:0007669"/>
    <property type="project" value="InterPro"/>
</dbReference>